<organism evidence="1">
    <name type="scientific">Anguilla anguilla</name>
    <name type="common">European freshwater eel</name>
    <name type="synonym">Muraena anguilla</name>
    <dbReference type="NCBI Taxonomy" id="7936"/>
    <lineage>
        <taxon>Eukaryota</taxon>
        <taxon>Metazoa</taxon>
        <taxon>Chordata</taxon>
        <taxon>Craniata</taxon>
        <taxon>Vertebrata</taxon>
        <taxon>Euteleostomi</taxon>
        <taxon>Actinopterygii</taxon>
        <taxon>Neopterygii</taxon>
        <taxon>Teleostei</taxon>
        <taxon>Anguilliformes</taxon>
        <taxon>Anguillidae</taxon>
        <taxon>Anguilla</taxon>
    </lineage>
</organism>
<reference evidence="1" key="2">
    <citation type="journal article" date="2015" name="Fish Shellfish Immunol.">
        <title>Early steps in the European eel (Anguilla anguilla)-Vibrio vulnificus interaction in the gills: Role of the RtxA13 toxin.</title>
        <authorList>
            <person name="Callol A."/>
            <person name="Pajuelo D."/>
            <person name="Ebbesson L."/>
            <person name="Teles M."/>
            <person name="MacKenzie S."/>
            <person name="Amaro C."/>
        </authorList>
    </citation>
    <scope>NUCLEOTIDE SEQUENCE</scope>
</reference>
<protein>
    <submittedName>
        <fullName evidence="1">Uncharacterized protein</fullName>
    </submittedName>
</protein>
<name>A0A0E9QW88_ANGAN</name>
<evidence type="ECO:0000313" key="1">
    <source>
        <dbReference type="EMBL" id="JAH20505.1"/>
    </source>
</evidence>
<dbReference type="AlphaFoldDB" id="A0A0E9QW88"/>
<proteinExistence type="predicted"/>
<accession>A0A0E9QW88</accession>
<reference evidence="1" key="1">
    <citation type="submission" date="2014-11" db="EMBL/GenBank/DDBJ databases">
        <authorList>
            <person name="Amaro Gonzalez C."/>
        </authorList>
    </citation>
    <scope>NUCLEOTIDE SEQUENCE</scope>
</reference>
<sequence length="64" mass="7558">MCPFYPCELQKCGMSYPTSCLDYTVFPSATDCQTIHVQMSLHHMSRDHFNFHFLARTLFVLFYV</sequence>
<dbReference type="EMBL" id="GBXM01088072">
    <property type="protein sequence ID" value="JAH20505.1"/>
    <property type="molecule type" value="Transcribed_RNA"/>
</dbReference>